<proteinExistence type="predicted"/>
<gene>
    <name evidence="1" type="ORF">L2E82_35422</name>
</gene>
<dbReference type="EMBL" id="CM042014">
    <property type="protein sequence ID" value="KAI3723667.1"/>
    <property type="molecule type" value="Genomic_DNA"/>
</dbReference>
<name>A0ACB9BNV6_CICIN</name>
<reference evidence="2" key="1">
    <citation type="journal article" date="2022" name="Mol. Ecol. Resour.">
        <title>The genomes of chicory, endive, great burdock and yacon provide insights into Asteraceae palaeo-polyploidization history and plant inulin production.</title>
        <authorList>
            <person name="Fan W."/>
            <person name="Wang S."/>
            <person name="Wang H."/>
            <person name="Wang A."/>
            <person name="Jiang F."/>
            <person name="Liu H."/>
            <person name="Zhao H."/>
            <person name="Xu D."/>
            <person name="Zhang Y."/>
        </authorList>
    </citation>
    <scope>NUCLEOTIDE SEQUENCE [LARGE SCALE GENOMIC DNA]</scope>
    <source>
        <strain evidence="2">cv. Punajuju</strain>
    </source>
</reference>
<accession>A0ACB9BNV6</accession>
<reference evidence="1 2" key="2">
    <citation type="journal article" date="2022" name="Mol. Ecol. Resour.">
        <title>The genomes of chicory, endive, great burdock and yacon provide insights into Asteraceae paleo-polyploidization history and plant inulin production.</title>
        <authorList>
            <person name="Fan W."/>
            <person name="Wang S."/>
            <person name="Wang H."/>
            <person name="Wang A."/>
            <person name="Jiang F."/>
            <person name="Liu H."/>
            <person name="Zhao H."/>
            <person name="Xu D."/>
            <person name="Zhang Y."/>
        </authorList>
    </citation>
    <scope>NUCLEOTIDE SEQUENCE [LARGE SCALE GENOMIC DNA]</scope>
    <source>
        <strain evidence="2">cv. Punajuju</strain>
        <tissue evidence="1">Leaves</tissue>
    </source>
</reference>
<organism evidence="1 2">
    <name type="scientific">Cichorium intybus</name>
    <name type="common">Chicory</name>
    <dbReference type="NCBI Taxonomy" id="13427"/>
    <lineage>
        <taxon>Eukaryota</taxon>
        <taxon>Viridiplantae</taxon>
        <taxon>Streptophyta</taxon>
        <taxon>Embryophyta</taxon>
        <taxon>Tracheophyta</taxon>
        <taxon>Spermatophyta</taxon>
        <taxon>Magnoliopsida</taxon>
        <taxon>eudicotyledons</taxon>
        <taxon>Gunneridae</taxon>
        <taxon>Pentapetalae</taxon>
        <taxon>asterids</taxon>
        <taxon>campanulids</taxon>
        <taxon>Asterales</taxon>
        <taxon>Asteraceae</taxon>
        <taxon>Cichorioideae</taxon>
        <taxon>Cichorieae</taxon>
        <taxon>Cichoriinae</taxon>
        <taxon>Cichorium</taxon>
    </lineage>
</organism>
<evidence type="ECO:0000313" key="1">
    <source>
        <dbReference type="EMBL" id="KAI3723667.1"/>
    </source>
</evidence>
<dbReference type="Proteomes" id="UP001055811">
    <property type="component" value="Linkage Group LG06"/>
</dbReference>
<protein>
    <submittedName>
        <fullName evidence="1">Uncharacterized protein</fullName>
    </submittedName>
</protein>
<evidence type="ECO:0000313" key="2">
    <source>
        <dbReference type="Proteomes" id="UP001055811"/>
    </source>
</evidence>
<keyword evidence="2" id="KW-1185">Reference proteome</keyword>
<comment type="caution">
    <text evidence="1">The sequence shown here is derived from an EMBL/GenBank/DDBJ whole genome shotgun (WGS) entry which is preliminary data.</text>
</comment>
<sequence length="222" mass="25431">MRSKIRDFIVSKIGDGSSTSAWFDNWHPAGPLSKFISARHIKAAGFNPDSKVADLVINGSWVRDDPWRDTLHNLLPQNLPSLSPSVPDKLQWRSSDGNLSDFSVRSVWQSIRPYDQTVDSYHLVWFSQNIPRHAFILWVALKNRLKTHDKIKIWDTNSNLICAFCGDCADSLSHLFFECSFPSMVWHDLQHVMNLSVPTDSWSDIINQLKPVSKIKTIWSII</sequence>